<gene>
    <name evidence="1" type="ORF">SAMN05216279_103172</name>
</gene>
<dbReference type="eggNOG" id="COG2120">
    <property type="taxonomic scope" value="Bacteria"/>
</dbReference>
<dbReference type="Gene3D" id="3.40.50.10320">
    <property type="entry name" value="LmbE-like"/>
    <property type="match status" value="1"/>
</dbReference>
<sequence>MATVGDRQIQGAGTAPEAWLQWSGFAEMPPIEASQLVPPGHRAVVVAPHPDDEILGCGGLLCQLGELGRRLALVAVTDGDGSHPQSTLWPATRLRNTRPLETREALRRLHLERATVTRLAIPDGQVSEQEAALQQRLVEIITPEDVVFATWRLDGHPDHEATGRAAVEACRLRGARCIEVPVWTWHWAAPGDPRVPWERARRLELEEDVLALKKRAVNAFGSQLTEDTSTGQGPILPPAVVARLTRAWEVYLT</sequence>
<proteinExistence type="predicted"/>
<accession>A0A1G5MV48</accession>
<evidence type="ECO:0000313" key="2">
    <source>
        <dbReference type="Proteomes" id="UP000183046"/>
    </source>
</evidence>
<name>A0A1G5MV48_9PSED</name>
<dbReference type="Proteomes" id="UP000183046">
    <property type="component" value="Unassembled WGS sequence"/>
</dbReference>
<dbReference type="InterPro" id="IPR024078">
    <property type="entry name" value="LmbE-like_dom_sf"/>
</dbReference>
<organism evidence="1 2">
    <name type="scientific">Pseudomonas oryzihabitans</name>
    <dbReference type="NCBI Taxonomy" id="47885"/>
    <lineage>
        <taxon>Bacteria</taxon>
        <taxon>Pseudomonadati</taxon>
        <taxon>Pseudomonadota</taxon>
        <taxon>Gammaproteobacteria</taxon>
        <taxon>Pseudomonadales</taxon>
        <taxon>Pseudomonadaceae</taxon>
        <taxon>Pseudomonas</taxon>
    </lineage>
</organism>
<dbReference type="EMBL" id="FMWB01000003">
    <property type="protein sequence ID" value="SCZ29107.1"/>
    <property type="molecule type" value="Genomic_DNA"/>
</dbReference>
<dbReference type="STRING" id="237610.BJP27_01295"/>
<dbReference type="RefSeq" id="WP_256326393.1">
    <property type="nucleotide sequence ID" value="NZ_FMWB01000003.1"/>
</dbReference>
<dbReference type="PANTHER" id="PTHR12993">
    <property type="entry name" value="N-ACETYLGLUCOSAMINYL-PHOSPHATIDYLINOSITOL DE-N-ACETYLASE-RELATED"/>
    <property type="match status" value="1"/>
</dbReference>
<dbReference type="PANTHER" id="PTHR12993:SF29">
    <property type="entry name" value="BLR3841 PROTEIN"/>
    <property type="match status" value="1"/>
</dbReference>
<evidence type="ECO:0000313" key="1">
    <source>
        <dbReference type="EMBL" id="SCZ29107.1"/>
    </source>
</evidence>
<dbReference type="AlphaFoldDB" id="A0A1G5MV48"/>
<dbReference type="SUPFAM" id="SSF102588">
    <property type="entry name" value="LmbE-like"/>
    <property type="match status" value="1"/>
</dbReference>
<comment type="caution">
    <text evidence="1">The sequence shown here is derived from an EMBL/GenBank/DDBJ whole genome shotgun (WGS) entry which is preliminary data.</text>
</comment>
<dbReference type="GO" id="GO:0016811">
    <property type="term" value="F:hydrolase activity, acting on carbon-nitrogen (but not peptide) bonds, in linear amides"/>
    <property type="evidence" value="ECO:0007669"/>
    <property type="project" value="TreeGrafter"/>
</dbReference>
<reference evidence="2" key="1">
    <citation type="submission" date="2016-10" db="EMBL/GenBank/DDBJ databases">
        <authorList>
            <person name="de Groot N.N."/>
        </authorList>
    </citation>
    <scope>NUCLEOTIDE SEQUENCE [LARGE SCALE GENOMIC DNA]</scope>
    <source>
        <strain evidence="2">DSM 15758</strain>
    </source>
</reference>
<dbReference type="Pfam" id="PF02585">
    <property type="entry name" value="PIG-L"/>
    <property type="match status" value="1"/>
</dbReference>
<dbReference type="InterPro" id="IPR003737">
    <property type="entry name" value="GlcNAc_PI_deacetylase-related"/>
</dbReference>
<protein>
    <submittedName>
        <fullName evidence="1">N-acetylglucosaminyl deacetylase, LmbE family</fullName>
    </submittedName>
</protein>